<dbReference type="EC" id="3.2.1.6" evidence="3"/>
<evidence type="ECO:0000256" key="5">
    <source>
        <dbReference type="ARBA" id="ARBA00023295"/>
    </source>
</evidence>
<feature type="coiled-coil region" evidence="6">
    <location>
        <begin position="363"/>
        <end position="425"/>
    </location>
</feature>
<gene>
    <name evidence="9" type="ORF">AOQ84DRAFT_368512</name>
</gene>
<dbReference type="FunFam" id="2.60.120.200:FF:000114">
    <property type="entry name" value="Probable endo-1,3(4)-beta-glucanase NFIA_089530"/>
    <property type="match status" value="1"/>
</dbReference>
<feature type="signal peptide" evidence="7">
    <location>
        <begin position="1"/>
        <end position="24"/>
    </location>
</feature>
<protein>
    <recommendedName>
        <fullName evidence="3">endo-1,3(4)-beta-glucanase</fullName>
        <ecNumber evidence="3">3.2.1.6</ecNumber>
    </recommendedName>
</protein>
<dbReference type="Proteomes" id="UP000250140">
    <property type="component" value="Unassembled WGS sequence"/>
</dbReference>
<dbReference type="InterPro" id="IPR000757">
    <property type="entry name" value="Beta-glucanase-like"/>
</dbReference>
<keyword evidence="4 9" id="KW-0378">Hydrolase</keyword>
<evidence type="ECO:0000256" key="4">
    <source>
        <dbReference type="ARBA" id="ARBA00022801"/>
    </source>
</evidence>
<dbReference type="OrthoDB" id="192832at2759"/>
<proteinExistence type="inferred from homology"/>
<evidence type="ECO:0000313" key="9">
    <source>
        <dbReference type="EMBL" id="OCL03283.1"/>
    </source>
</evidence>
<feature type="domain" description="GH16" evidence="8">
    <location>
        <begin position="1"/>
        <end position="289"/>
    </location>
</feature>
<evidence type="ECO:0000256" key="7">
    <source>
        <dbReference type="SAM" id="SignalP"/>
    </source>
</evidence>
<keyword evidence="7" id="KW-0732">Signal</keyword>
<dbReference type="InterPro" id="IPR013320">
    <property type="entry name" value="ConA-like_dom_sf"/>
</dbReference>
<evidence type="ECO:0000259" key="8">
    <source>
        <dbReference type="PROSITE" id="PS51762"/>
    </source>
</evidence>
<dbReference type="EMBL" id="KV750772">
    <property type="protein sequence ID" value="OCL03283.1"/>
    <property type="molecule type" value="Genomic_DNA"/>
</dbReference>
<dbReference type="PANTHER" id="PTHR10963:SF24">
    <property type="entry name" value="GLYCOSIDASE C21B10.07-RELATED"/>
    <property type="match status" value="1"/>
</dbReference>
<dbReference type="SUPFAM" id="SSF49899">
    <property type="entry name" value="Concanavalin A-like lectins/glucanases"/>
    <property type="match status" value="1"/>
</dbReference>
<evidence type="ECO:0000256" key="1">
    <source>
        <dbReference type="ARBA" id="ARBA00000124"/>
    </source>
</evidence>
<dbReference type="GO" id="GO:0052861">
    <property type="term" value="F:endo-1,3(4)-beta-glucanase activity"/>
    <property type="evidence" value="ECO:0007669"/>
    <property type="project" value="UniProtKB-EC"/>
</dbReference>
<evidence type="ECO:0000313" key="10">
    <source>
        <dbReference type="Proteomes" id="UP000250140"/>
    </source>
</evidence>
<feature type="chain" id="PRO_5034774235" description="endo-1,3(4)-beta-glucanase" evidence="7">
    <location>
        <begin position="25"/>
        <end position="439"/>
    </location>
</feature>
<accession>A0A8E2ERZ7</accession>
<evidence type="ECO:0000256" key="2">
    <source>
        <dbReference type="ARBA" id="ARBA00006865"/>
    </source>
</evidence>
<name>A0A8E2ERZ7_9PEZI</name>
<dbReference type="PANTHER" id="PTHR10963">
    <property type="entry name" value="GLYCOSYL HYDROLASE-RELATED"/>
    <property type="match status" value="1"/>
</dbReference>
<keyword evidence="10" id="KW-1185">Reference proteome</keyword>
<dbReference type="Gene3D" id="2.60.120.200">
    <property type="match status" value="1"/>
</dbReference>
<dbReference type="Pfam" id="PF26113">
    <property type="entry name" value="GH16_XgeA"/>
    <property type="match status" value="1"/>
</dbReference>
<sequence>MPSPSFVLGVGALFLSSVFSPANAVKRATTGYTLIDSFKGNNFFDNFDFFTGPDPTTGFVDYKDNVTAHNLGLASVSNGAAFMRVDDQNTYAPPPNSNGRPSVRISSKKTYTKGLFIADIAHMPGSICGVWPAFWSFGPNWPNSGEIDILEGVDKNQKNKISLHSGDNCKVTPTLQSGTANGNDCAVSTSGSGCAVDDVSTMSYGDGFNNVNGGVYAMEWTSTSIKVWFFPRAAIPISIKTGKPDVSTFGVPVAYFTGCDFDSHFANHQIVFDTTFCGTWAGQYDYVTTTCPSAADGWAGCVVDVGSNPSWFTDAYWEINSVEIYQQKAASSSTSSSVSSTTKKASSLKHYEGLEHYEGLKHNVENLNNIEILEHNIESLKHNIESLKHNVEGLKHNVKGFKYNIKSLEHNVKGFKHNIKDFKHNIKDFKHNVQSFKHF</sequence>
<dbReference type="InterPro" id="IPR050546">
    <property type="entry name" value="Glycosyl_Hydrlase_16"/>
</dbReference>
<organism evidence="9 10">
    <name type="scientific">Glonium stellatum</name>
    <dbReference type="NCBI Taxonomy" id="574774"/>
    <lineage>
        <taxon>Eukaryota</taxon>
        <taxon>Fungi</taxon>
        <taxon>Dikarya</taxon>
        <taxon>Ascomycota</taxon>
        <taxon>Pezizomycotina</taxon>
        <taxon>Dothideomycetes</taxon>
        <taxon>Pleosporomycetidae</taxon>
        <taxon>Gloniales</taxon>
        <taxon>Gloniaceae</taxon>
        <taxon>Glonium</taxon>
    </lineage>
</organism>
<dbReference type="CDD" id="cd02181">
    <property type="entry name" value="GH16_fungal_Lam16A_glucanase"/>
    <property type="match status" value="1"/>
</dbReference>
<evidence type="ECO:0000256" key="6">
    <source>
        <dbReference type="SAM" id="Coils"/>
    </source>
</evidence>
<comment type="catalytic activity">
    <reaction evidence="1">
        <text>Endohydrolysis of (1-&gt;3)- or (1-&gt;4)-linkages in beta-D-glucans when the glucose residue whose reducing group is involved in the linkage to be hydrolyzed is itself substituted at C-3.</text>
        <dbReference type="EC" id="3.2.1.6"/>
    </reaction>
</comment>
<comment type="similarity">
    <text evidence="2">Belongs to the glycosyl hydrolase 16 family.</text>
</comment>
<dbReference type="AlphaFoldDB" id="A0A8E2ERZ7"/>
<evidence type="ECO:0000256" key="3">
    <source>
        <dbReference type="ARBA" id="ARBA00012599"/>
    </source>
</evidence>
<keyword evidence="5" id="KW-0326">Glycosidase</keyword>
<dbReference type="PROSITE" id="PS51762">
    <property type="entry name" value="GH16_2"/>
    <property type="match status" value="1"/>
</dbReference>
<reference evidence="9 10" key="1">
    <citation type="journal article" date="2016" name="Nat. Commun.">
        <title>Ectomycorrhizal ecology is imprinted in the genome of the dominant symbiotic fungus Cenococcum geophilum.</title>
        <authorList>
            <consortium name="DOE Joint Genome Institute"/>
            <person name="Peter M."/>
            <person name="Kohler A."/>
            <person name="Ohm R.A."/>
            <person name="Kuo A."/>
            <person name="Krutzmann J."/>
            <person name="Morin E."/>
            <person name="Arend M."/>
            <person name="Barry K.W."/>
            <person name="Binder M."/>
            <person name="Choi C."/>
            <person name="Clum A."/>
            <person name="Copeland A."/>
            <person name="Grisel N."/>
            <person name="Haridas S."/>
            <person name="Kipfer T."/>
            <person name="LaButti K."/>
            <person name="Lindquist E."/>
            <person name="Lipzen A."/>
            <person name="Maire R."/>
            <person name="Meier B."/>
            <person name="Mihaltcheva S."/>
            <person name="Molinier V."/>
            <person name="Murat C."/>
            <person name="Poggeler S."/>
            <person name="Quandt C.A."/>
            <person name="Sperisen C."/>
            <person name="Tritt A."/>
            <person name="Tisserant E."/>
            <person name="Crous P.W."/>
            <person name="Henrissat B."/>
            <person name="Nehls U."/>
            <person name="Egli S."/>
            <person name="Spatafora J.W."/>
            <person name="Grigoriev I.V."/>
            <person name="Martin F.M."/>
        </authorList>
    </citation>
    <scope>NUCLEOTIDE SEQUENCE [LARGE SCALE GENOMIC DNA]</scope>
    <source>
        <strain evidence="9 10">CBS 207.34</strain>
    </source>
</reference>
<dbReference type="GO" id="GO:0009251">
    <property type="term" value="P:glucan catabolic process"/>
    <property type="evidence" value="ECO:0007669"/>
    <property type="project" value="TreeGrafter"/>
</dbReference>
<keyword evidence="6" id="KW-0175">Coiled coil</keyword>